<dbReference type="KEGG" id="cox:E0W60_35480"/>
<evidence type="ECO:0000259" key="3">
    <source>
        <dbReference type="SMART" id="SM00470"/>
    </source>
</evidence>
<dbReference type="SUPFAM" id="SSF109709">
    <property type="entry name" value="KorB DNA-binding domain-like"/>
    <property type="match status" value="1"/>
</dbReference>
<dbReference type="Gene3D" id="3.90.1530.30">
    <property type="match status" value="1"/>
</dbReference>
<keyword evidence="4" id="KW-0614">Plasmid</keyword>
<name>A0A4P7LJJ9_9BURK</name>
<comment type="similarity">
    <text evidence="1">Belongs to the ParB family.</text>
</comment>
<dbReference type="GO" id="GO:0005694">
    <property type="term" value="C:chromosome"/>
    <property type="evidence" value="ECO:0007669"/>
    <property type="project" value="TreeGrafter"/>
</dbReference>
<dbReference type="Pfam" id="PF02195">
    <property type="entry name" value="ParB_N"/>
    <property type="match status" value="1"/>
</dbReference>
<dbReference type="PANTHER" id="PTHR33375">
    <property type="entry name" value="CHROMOSOME-PARTITIONING PROTEIN PARB-RELATED"/>
    <property type="match status" value="1"/>
</dbReference>
<accession>A0A4P7LJJ9</accession>
<reference evidence="4 5" key="1">
    <citation type="submission" date="2019-03" db="EMBL/GenBank/DDBJ databases">
        <title>Efficiently degradation of phenoxyalkanoic acid herbicides by Cupriavidus oxalaticus strain X32.</title>
        <authorList>
            <person name="Sheng X."/>
        </authorList>
    </citation>
    <scope>NUCLEOTIDE SEQUENCE [LARGE SCALE GENOMIC DNA]</scope>
    <source>
        <strain evidence="4 5">X32</strain>
        <plasmid evidence="4 5">unnamed4</plasmid>
    </source>
</reference>
<dbReference type="InterPro" id="IPR050336">
    <property type="entry name" value="Chromosome_partition/occlusion"/>
</dbReference>
<evidence type="ECO:0000313" key="5">
    <source>
        <dbReference type="Proteomes" id="UP000295294"/>
    </source>
</evidence>
<dbReference type="Gene3D" id="1.10.10.2830">
    <property type="match status" value="1"/>
</dbReference>
<protein>
    <submittedName>
        <fullName evidence="4">ParB/RepB/Spo0J family partition protein</fullName>
    </submittedName>
</protein>
<feature type="domain" description="ParB-like N-terminal" evidence="3">
    <location>
        <begin position="93"/>
        <end position="183"/>
    </location>
</feature>
<gene>
    <name evidence="4" type="ORF">E0W60_35480</name>
</gene>
<feature type="region of interest" description="Disordered" evidence="2">
    <location>
        <begin position="1"/>
        <end position="22"/>
    </location>
</feature>
<evidence type="ECO:0000256" key="1">
    <source>
        <dbReference type="ARBA" id="ARBA00006295"/>
    </source>
</evidence>
<proteinExistence type="inferred from homology"/>
<dbReference type="GO" id="GO:0007059">
    <property type="term" value="P:chromosome segregation"/>
    <property type="evidence" value="ECO:0007669"/>
    <property type="project" value="TreeGrafter"/>
</dbReference>
<dbReference type="EMBL" id="CP038639">
    <property type="protein sequence ID" value="QBY56316.1"/>
    <property type="molecule type" value="Genomic_DNA"/>
</dbReference>
<dbReference type="Proteomes" id="UP000295294">
    <property type="component" value="Plasmid unnamed4"/>
</dbReference>
<sequence length="359" mass="39922">MAKNRLEQLREQATKAVNAAPPADRFARAQALVERQPTGFSEKQIEPAHDTQPTAEILRADFSHESAVAPREEGRKKDISRAIPRASNEPYYEEADIGTIDENPFNARRLYRPERVHELAESMRADGQLVPGIATIRNGRRVLAGGHYRFKALKVAGIQRMKLLVHPELTDQQLYQLSYKENAEREAQSPLDNALAWRALIDQGIYPNESAIAEVTGMSLPNINKTLAILKLSDSVLDTVKEAPEPFALSTLYQLTLLERVAGPAVAGVMAIKVRDEVAVCRDVEEARARYESKTARKQKETSRQHRLLGADGSPLGVLKDWDSGKVSFEITLKDPAQRQALVEELKAKFAPQSATDVT</sequence>
<dbReference type="OrthoDB" id="8526040at2"/>
<dbReference type="InterPro" id="IPR004437">
    <property type="entry name" value="ParB/RepB/Spo0J"/>
</dbReference>
<dbReference type="GO" id="GO:0003677">
    <property type="term" value="F:DNA binding"/>
    <property type="evidence" value="ECO:0007669"/>
    <property type="project" value="InterPro"/>
</dbReference>
<dbReference type="NCBIfam" id="TIGR00180">
    <property type="entry name" value="parB_part"/>
    <property type="match status" value="1"/>
</dbReference>
<evidence type="ECO:0000256" key="2">
    <source>
        <dbReference type="SAM" id="MobiDB-lite"/>
    </source>
</evidence>
<dbReference type="AlphaFoldDB" id="A0A4P7LJJ9"/>
<feature type="compositionally biased region" description="Basic and acidic residues" evidence="2">
    <location>
        <begin position="1"/>
        <end position="13"/>
    </location>
</feature>
<evidence type="ECO:0000313" key="4">
    <source>
        <dbReference type="EMBL" id="QBY56316.1"/>
    </source>
</evidence>
<organism evidence="4 5">
    <name type="scientific">Cupriavidus oxalaticus</name>
    <dbReference type="NCBI Taxonomy" id="96344"/>
    <lineage>
        <taxon>Bacteria</taxon>
        <taxon>Pseudomonadati</taxon>
        <taxon>Pseudomonadota</taxon>
        <taxon>Betaproteobacteria</taxon>
        <taxon>Burkholderiales</taxon>
        <taxon>Burkholderiaceae</taxon>
        <taxon>Cupriavidus</taxon>
    </lineage>
</organism>
<dbReference type="SUPFAM" id="SSF110849">
    <property type="entry name" value="ParB/Sulfiredoxin"/>
    <property type="match status" value="1"/>
</dbReference>
<geneLocation type="plasmid" evidence="4">
    <name>unnamed4</name>
</geneLocation>
<dbReference type="PANTHER" id="PTHR33375:SF1">
    <property type="entry name" value="CHROMOSOME-PARTITIONING PROTEIN PARB-RELATED"/>
    <property type="match status" value="1"/>
</dbReference>
<dbReference type="RefSeq" id="WP_135707477.1">
    <property type="nucleotide sequence ID" value="NZ_CP038639.1"/>
</dbReference>
<dbReference type="SMART" id="SM00470">
    <property type="entry name" value="ParB"/>
    <property type="match status" value="1"/>
</dbReference>
<dbReference type="InterPro" id="IPR036086">
    <property type="entry name" value="ParB/Sulfiredoxin_sf"/>
</dbReference>
<dbReference type="InterPro" id="IPR003115">
    <property type="entry name" value="ParB_N"/>
</dbReference>